<sequence>MKRFNTSTRVLSGILTTALMLTIPVRARAANHNSHLETNSSNVQTVIEEWHWRDMNF</sequence>
<dbReference type="Proteomes" id="UP000717364">
    <property type="component" value="Unassembled WGS sequence"/>
</dbReference>
<organism evidence="2 3">
    <name type="scientific">Leptothoe spongobia TAU-MAC 1115</name>
    <dbReference type="NCBI Taxonomy" id="1967444"/>
    <lineage>
        <taxon>Bacteria</taxon>
        <taxon>Bacillati</taxon>
        <taxon>Cyanobacteriota</taxon>
        <taxon>Cyanophyceae</taxon>
        <taxon>Nodosilineales</taxon>
        <taxon>Cymatolegaceae</taxon>
        <taxon>Leptothoe</taxon>
        <taxon>Leptothoe spongobia</taxon>
    </lineage>
</organism>
<reference evidence="2" key="2">
    <citation type="journal article" date="2021" name="Mar. Drugs">
        <title>Genome Reduction and Secondary Metabolism of the Marine Sponge-Associated Cyanobacterium Leptothoe.</title>
        <authorList>
            <person name="Konstantinou D."/>
            <person name="Popin R.V."/>
            <person name="Fewer D.P."/>
            <person name="Sivonen K."/>
            <person name="Gkelis S."/>
        </authorList>
    </citation>
    <scope>NUCLEOTIDE SEQUENCE</scope>
    <source>
        <strain evidence="2">TAU-MAC 1115</strain>
    </source>
</reference>
<feature type="chain" id="PRO_5037967008" evidence="1">
    <location>
        <begin position="30"/>
        <end position="57"/>
    </location>
</feature>
<protein>
    <submittedName>
        <fullName evidence="2">Uncharacterized protein</fullName>
    </submittedName>
</protein>
<keyword evidence="3" id="KW-1185">Reference proteome</keyword>
<gene>
    <name evidence="2" type="ORF">IXB50_17630</name>
</gene>
<name>A0A947GL65_9CYAN</name>
<dbReference type="AlphaFoldDB" id="A0A947GL65"/>
<accession>A0A947GL65</accession>
<proteinExistence type="predicted"/>
<evidence type="ECO:0000256" key="1">
    <source>
        <dbReference type="SAM" id="SignalP"/>
    </source>
</evidence>
<evidence type="ECO:0000313" key="2">
    <source>
        <dbReference type="EMBL" id="MBT9317248.1"/>
    </source>
</evidence>
<dbReference type="RefSeq" id="WP_215610313.1">
    <property type="nucleotide sequence ID" value="NZ_JADOES010000041.1"/>
</dbReference>
<evidence type="ECO:0000313" key="3">
    <source>
        <dbReference type="Proteomes" id="UP000717364"/>
    </source>
</evidence>
<keyword evidence="1" id="KW-0732">Signal</keyword>
<comment type="caution">
    <text evidence="2">The sequence shown here is derived from an EMBL/GenBank/DDBJ whole genome shotgun (WGS) entry which is preliminary data.</text>
</comment>
<reference evidence="2" key="1">
    <citation type="submission" date="2020-11" db="EMBL/GenBank/DDBJ databases">
        <authorList>
            <person name="Konstantinou D."/>
            <person name="Gkelis S."/>
            <person name="Popin R."/>
            <person name="Fewer D."/>
            <person name="Sivonen K."/>
        </authorList>
    </citation>
    <scope>NUCLEOTIDE SEQUENCE</scope>
    <source>
        <strain evidence="2">TAU-MAC 1115</strain>
    </source>
</reference>
<feature type="signal peptide" evidence="1">
    <location>
        <begin position="1"/>
        <end position="29"/>
    </location>
</feature>
<dbReference type="EMBL" id="JADOES010000041">
    <property type="protein sequence ID" value="MBT9317248.1"/>
    <property type="molecule type" value="Genomic_DNA"/>
</dbReference>